<accession>A0ABU3RK33</accession>
<proteinExistence type="predicted"/>
<dbReference type="RefSeq" id="WP_315954635.1">
    <property type="nucleotide sequence ID" value="NZ_JAWCUD010000011.1"/>
</dbReference>
<feature type="transmembrane region" description="Helical" evidence="1">
    <location>
        <begin position="12"/>
        <end position="30"/>
    </location>
</feature>
<feature type="transmembrane region" description="Helical" evidence="1">
    <location>
        <begin position="137"/>
        <end position="159"/>
    </location>
</feature>
<dbReference type="InterPro" id="IPR025671">
    <property type="entry name" value="HXXEE"/>
</dbReference>
<dbReference type="Proteomes" id="UP001260980">
    <property type="component" value="Unassembled WGS sequence"/>
</dbReference>
<keyword evidence="1" id="KW-0812">Transmembrane</keyword>
<name>A0ABU3RK33_9BACL</name>
<keyword evidence="1" id="KW-0472">Membrane</keyword>
<organism evidence="2 3">
    <name type="scientific">Paenibacillus violae</name>
    <dbReference type="NCBI Taxonomy" id="3077234"/>
    <lineage>
        <taxon>Bacteria</taxon>
        <taxon>Bacillati</taxon>
        <taxon>Bacillota</taxon>
        <taxon>Bacilli</taxon>
        <taxon>Bacillales</taxon>
        <taxon>Paenibacillaceae</taxon>
        <taxon>Paenibacillus</taxon>
    </lineage>
</organism>
<dbReference type="EMBL" id="JAWCUD010000011">
    <property type="protein sequence ID" value="MDU0204651.1"/>
    <property type="molecule type" value="Genomic_DNA"/>
</dbReference>
<keyword evidence="3" id="KW-1185">Reference proteome</keyword>
<feature type="transmembrane region" description="Helical" evidence="1">
    <location>
        <begin position="84"/>
        <end position="117"/>
    </location>
</feature>
<keyword evidence="1" id="KW-1133">Transmembrane helix</keyword>
<evidence type="ECO:0000256" key="1">
    <source>
        <dbReference type="SAM" id="Phobius"/>
    </source>
</evidence>
<feature type="transmembrane region" description="Helical" evidence="1">
    <location>
        <begin position="165"/>
        <end position="185"/>
    </location>
</feature>
<sequence>MLNYWAENQNWAKLTPWLGFITIVMLFWTFSPVDTMFWALINIPLYLFHQTEEHYWPGGFKDYFNRVVNRLPEGDEALTDEKVFWINIILVWLAFLIFGLLCIVNIGFGLLIVIFSLMNCATHIYTGIKYREWNPGLVMASLQFIASVYGAYVITAKGISNPMTWWISSVLFSILVHAILFKFVMGKK</sequence>
<evidence type="ECO:0000313" key="3">
    <source>
        <dbReference type="Proteomes" id="UP001260980"/>
    </source>
</evidence>
<gene>
    <name evidence="2" type="ORF">RQP52_26545</name>
</gene>
<protein>
    <submittedName>
        <fullName evidence="2">HXXEE domain-containing protein</fullName>
    </submittedName>
</protein>
<reference evidence="2 3" key="1">
    <citation type="submission" date="2023-10" db="EMBL/GenBank/DDBJ databases">
        <title>Paenibacillus strain PFR10 Genome sequencing and assembly.</title>
        <authorList>
            <person name="Kim I."/>
        </authorList>
    </citation>
    <scope>NUCLEOTIDE SEQUENCE [LARGE SCALE GENOMIC DNA]</scope>
    <source>
        <strain evidence="2 3">PFR10</strain>
    </source>
</reference>
<dbReference type="Pfam" id="PF13787">
    <property type="entry name" value="HXXEE"/>
    <property type="match status" value="1"/>
</dbReference>
<comment type="caution">
    <text evidence="2">The sequence shown here is derived from an EMBL/GenBank/DDBJ whole genome shotgun (WGS) entry which is preliminary data.</text>
</comment>
<evidence type="ECO:0000313" key="2">
    <source>
        <dbReference type="EMBL" id="MDU0204651.1"/>
    </source>
</evidence>